<dbReference type="AlphaFoldDB" id="A0A397QTQ5"/>
<dbReference type="Proteomes" id="UP000266506">
    <property type="component" value="Unassembled WGS sequence"/>
</dbReference>
<accession>A0A397QTQ5</accession>
<dbReference type="RefSeq" id="WP_119016949.1">
    <property type="nucleotide sequence ID" value="NZ_QXEV01000037.1"/>
</dbReference>
<dbReference type="InParanoid" id="A0A397QTQ5"/>
<proteinExistence type="predicted"/>
<organism evidence="1 2">
    <name type="scientific">Anaeroplasma bactoclasticum</name>
    <dbReference type="NCBI Taxonomy" id="2088"/>
    <lineage>
        <taxon>Bacteria</taxon>
        <taxon>Bacillati</taxon>
        <taxon>Mycoplasmatota</taxon>
        <taxon>Mollicutes</taxon>
        <taxon>Anaeroplasmatales</taxon>
        <taxon>Anaeroplasmataceae</taxon>
        <taxon>Anaeroplasma</taxon>
    </lineage>
</organism>
<protein>
    <submittedName>
        <fullName evidence="1">Uncharacterized protein</fullName>
    </submittedName>
</protein>
<name>A0A397QTQ5_9MOLU</name>
<dbReference type="EMBL" id="QXEV01000037">
    <property type="protein sequence ID" value="RIA64803.1"/>
    <property type="molecule type" value="Genomic_DNA"/>
</dbReference>
<evidence type="ECO:0000313" key="2">
    <source>
        <dbReference type="Proteomes" id="UP000266506"/>
    </source>
</evidence>
<comment type="caution">
    <text evidence="1">The sequence shown here is derived from an EMBL/GenBank/DDBJ whole genome shotgun (WGS) entry which is preliminary data.</text>
</comment>
<keyword evidence="2" id="KW-1185">Reference proteome</keyword>
<evidence type="ECO:0000313" key="1">
    <source>
        <dbReference type="EMBL" id="RIA64803.1"/>
    </source>
</evidence>
<sequence length="323" mass="37253">MILTSCGEETQNGTEQTKHNSNEYTLYTDNNIVENDVIKIEVDSSIYSLNNFSLTVTVIVTNKEYKTNSYDIKNYTLIKESTGATYTVGTMFSIPKLQIDAELSKSLSLSSTIPTSIKDDQYKMSFDVNEYKITYYLYETPDELRADRKISYNISGAIVHEEIIKDKRKLETKYVYESNDNLYYCDTWYTDSSFKTQFNSYNPITEDTMLYGRNQSNISWSTLYSDKYSFVSGVNHVPSNKVLVIPSQYLGKDICLSNYAIYNITVDKIYVPKTVRVVYGGNFLNIGNANIYYEGTEDEWKALFYISLDIVTKNVYYNTKYNG</sequence>
<gene>
    <name evidence="1" type="ORF">EI71_01887</name>
</gene>
<reference evidence="1 2" key="1">
    <citation type="submission" date="2018-08" db="EMBL/GenBank/DDBJ databases">
        <title>Genomic Encyclopedia of Archaeal and Bacterial Type Strains, Phase II (KMG-II): from individual species to whole genera.</title>
        <authorList>
            <person name="Goeker M."/>
        </authorList>
    </citation>
    <scope>NUCLEOTIDE SEQUENCE [LARGE SCALE GENOMIC DNA]</scope>
    <source>
        <strain evidence="1 2">ATCC 27112</strain>
    </source>
</reference>